<feature type="transmembrane region" description="Helical" evidence="2">
    <location>
        <begin position="174"/>
        <end position="194"/>
    </location>
</feature>
<feature type="region of interest" description="Disordered" evidence="1">
    <location>
        <begin position="1"/>
        <end position="21"/>
    </location>
</feature>
<dbReference type="EMBL" id="MU251891">
    <property type="protein sequence ID" value="KAG9228628.1"/>
    <property type="molecule type" value="Genomic_DNA"/>
</dbReference>
<feature type="compositionally biased region" description="Polar residues" evidence="1">
    <location>
        <begin position="1"/>
        <end position="20"/>
    </location>
</feature>
<sequence length="246" mass="26793">MPESPANNIHKSHSKPSYLSIQDPPQVKAVEIDKSPLRIVPFPALRDRIRQLFLHQDHSSGYHPEPSSTRSGPRLAMITSWIKTEVPKIVYANMLALLLTGLLAGFGLLPIMFTSIRDSRALDGVGRAGKAVLSAAQDAPILAVVGTALTCGVVALSWHCWGNWAKYVWLTDRAFLPTLLDSVLTIGMALLNVCAARGRQWIVTAFMTAAAATTTTLVAIIMYIVYEGMSGSAWEEEPVLKETRVA</sequence>
<feature type="transmembrane region" description="Helical" evidence="2">
    <location>
        <begin position="139"/>
        <end position="159"/>
    </location>
</feature>
<evidence type="ECO:0000256" key="1">
    <source>
        <dbReference type="SAM" id="MobiDB-lite"/>
    </source>
</evidence>
<keyword evidence="4" id="KW-1185">Reference proteome</keyword>
<dbReference type="Proteomes" id="UP000824998">
    <property type="component" value="Unassembled WGS sequence"/>
</dbReference>
<reference evidence="3" key="1">
    <citation type="journal article" date="2021" name="IMA Fungus">
        <title>Genomic characterization of three marine fungi, including Emericellopsis atlantica sp. nov. with signatures of a generalist lifestyle and marine biomass degradation.</title>
        <authorList>
            <person name="Hagestad O.C."/>
            <person name="Hou L."/>
            <person name="Andersen J.H."/>
            <person name="Hansen E.H."/>
            <person name="Altermark B."/>
            <person name="Li C."/>
            <person name="Kuhnert E."/>
            <person name="Cox R.J."/>
            <person name="Crous P.W."/>
            <person name="Spatafora J.W."/>
            <person name="Lail K."/>
            <person name="Amirebrahimi M."/>
            <person name="Lipzen A."/>
            <person name="Pangilinan J."/>
            <person name="Andreopoulos W."/>
            <person name="Hayes R.D."/>
            <person name="Ng V."/>
            <person name="Grigoriev I.V."/>
            <person name="Jackson S.A."/>
            <person name="Sutton T.D.S."/>
            <person name="Dobson A.D.W."/>
            <person name="Rama T."/>
        </authorList>
    </citation>
    <scope>NUCLEOTIDE SEQUENCE</scope>
    <source>
        <strain evidence="3">TRa018bII</strain>
    </source>
</reference>
<dbReference type="OrthoDB" id="3561565at2759"/>
<keyword evidence="2" id="KW-0472">Membrane</keyword>
<evidence type="ECO:0000313" key="3">
    <source>
        <dbReference type="EMBL" id="KAG9228628.1"/>
    </source>
</evidence>
<organism evidence="3 4">
    <name type="scientific">Amylocarpus encephaloides</name>
    <dbReference type="NCBI Taxonomy" id="45428"/>
    <lineage>
        <taxon>Eukaryota</taxon>
        <taxon>Fungi</taxon>
        <taxon>Dikarya</taxon>
        <taxon>Ascomycota</taxon>
        <taxon>Pezizomycotina</taxon>
        <taxon>Leotiomycetes</taxon>
        <taxon>Helotiales</taxon>
        <taxon>Helotiales incertae sedis</taxon>
        <taxon>Amylocarpus</taxon>
    </lineage>
</organism>
<feature type="transmembrane region" description="Helical" evidence="2">
    <location>
        <begin position="89"/>
        <end position="113"/>
    </location>
</feature>
<keyword evidence="2" id="KW-1133">Transmembrane helix</keyword>
<protein>
    <submittedName>
        <fullName evidence="3">Uncharacterized protein</fullName>
    </submittedName>
</protein>
<accession>A0A9P8BZJ0</accession>
<dbReference type="AlphaFoldDB" id="A0A9P8BZJ0"/>
<proteinExistence type="predicted"/>
<comment type="caution">
    <text evidence="3">The sequence shown here is derived from an EMBL/GenBank/DDBJ whole genome shotgun (WGS) entry which is preliminary data.</text>
</comment>
<keyword evidence="2" id="KW-0812">Transmembrane</keyword>
<evidence type="ECO:0000256" key="2">
    <source>
        <dbReference type="SAM" id="Phobius"/>
    </source>
</evidence>
<gene>
    <name evidence="3" type="ORF">BJ875DRAFT_489680</name>
</gene>
<feature type="transmembrane region" description="Helical" evidence="2">
    <location>
        <begin position="201"/>
        <end position="226"/>
    </location>
</feature>
<name>A0A9P8BZJ0_9HELO</name>
<evidence type="ECO:0000313" key="4">
    <source>
        <dbReference type="Proteomes" id="UP000824998"/>
    </source>
</evidence>